<feature type="transmembrane region" description="Helical" evidence="6">
    <location>
        <begin position="704"/>
        <end position="722"/>
    </location>
</feature>
<dbReference type="EMBL" id="CP012850">
    <property type="protein sequence ID" value="ALI34645.1"/>
    <property type="molecule type" value="Genomic_DNA"/>
</dbReference>
<dbReference type="AlphaFoldDB" id="A0A654LTS9"/>
<evidence type="ECO:0000256" key="3">
    <source>
        <dbReference type="ARBA" id="ARBA00022692"/>
    </source>
</evidence>
<dbReference type="OrthoDB" id="99335at2157"/>
<accession>A0A654LTS9</accession>
<dbReference type="Pfam" id="PF03239">
    <property type="entry name" value="FTR1"/>
    <property type="match status" value="1"/>
</dbReference>
<evidence type="ECO:0000256" key="5">
    <source>
        <dbReference type="ARBA" id="ARBA00023136"/>
    </source>
</evidence>
<feature type="transmembrane region" description="Helical" evidence="6">
    <location>
        <begin position="639"/>
        <end position="658"/>
    </location>
</feature>
<feature type="transmembrane region" description="Helical" evidence="6">
    <location>
        <begin position="871"/>
        <end position="891"/>
    </location>
</feature>
<dbReference type="PANTHER" id="PTHR31632:SF2">
    <property type="entry name" value="PLASMA MEMBRANE IRON PERMEASE"/>
    <property type="match status" value="1"/>
</dbReference>
<dbReference type="PANTHER" id="PTHR31632">
    <property type="entry name" value="IRON TRANSPORTER FTH1"/>
    <property type="match status" value="1"/>
</dbReference>
<dbReference type="RefSeq" id="WP_196817271.1">
    <property type="nucleotide sequence ID" value="NZ_CP012850.1"/>
</dbReference>
<name>A0A654LTS9_9ARCH</name>
<sequence length="917" mass="102059">MVKLLATFILLLLIVNISISSVNNVLAQNSTSTKNPAISNEDLLLLNVNLNRIDTQLDILLNKINNNNNSLIFEHAYIPHSVIYPSTKPIAIAVDEELANNLEANLTEVGIQSRADPNSPIILADITDSKNIINDFYSKLKDTLPAQDFSILESQTMSYLLRDASNSYGLYLNTSKIADADVAKLAMIDYENTKGLINQSNTIFEILKPNMTDTKSKEIEYFITNLNTIIDSKSDNTPEFSRIVSAIENDLNESNNIRIPSTTSTVDPSLQTYYDNIEILLNNAISSIQNGNYLAADKNVSSAYLDNFEYLEAPIEEVNSTLMLQIETNMRENLRALIKNQTPLADIEAYISNIKEDLQVSKQLLGSTNNTSSAVDPSLQTYYDNIEILLNNAISSIQNGNYLAADKNVSSAYLDNFEYLEAPIEEVNSTLMLQIETNMRENLRALIKNQTPLADIEAYISNIKEDLQVSKQLLSTPSTVQSNNNFTLPSSFVTNTANIDSLKQGFGVYTGERRSMGEASEDFKGQVRNDIDSIRLKLDEVISIYNQNDTSQALATARSAYLDSYENIEIPLRPIDPDFTLEMEIKFAELRNLISSNAPPDEIVSKITELKSGLDESERFVSGIGVVAPAIAFSSSFSIIFREGLEAALILGAILTYLEASRNEKFKKHVYAGIVLAIALTAVTWFVAQFIIEISGVQRALIEAIAGIAAVAVLFWVSFWVLNKIETKKWIEFVKAKVWQATTTGSFMVFVLLSFFTVYREGFETVLFYQALFSFAKYMEIYVLAGLVLGLAVIIAVVFIIRKLGRKLPLRVLFGLTMAVGAFMSITFLGNAVREFQELGWISTTPIYNIVPRLDINVATMTGIHPTVETVVAQVILLAIYLVGSLYILFIQPRRQKKIASMRKSVSDNDKKVQKGG</sequence>
<comment type="subcellular location">
    <subcellularLocation>
        <location evidence="1">Membrane</location>
        <topology evidence="1">Multi-pass membrane protein</topology>
    </subcellularLocation>
</comment>
<comment type="similarity">
    <text evidence="2">Belongs to the oxidase-dependent Fe transporter (OFeT) (TC 9.A.10.1) family.</text>
</comment>
<dbReference type="InterPro" id="IPR004923">
    <property type="entry name" value="FTR1/Fip1/EfeU"/>
</dbReference>
<dbReference type="GO" id="GO:0033573">
    <property type="term" value="C:high-affinity iron permease complex"/>
    <property type="evidence" value="ECO:0007669"/>
    <property type="project" value="InterPro"/>
</dbReference>
<keyword evidence="8" id="KW-1185">Reference proteome</keyword>
<reference evidence="8" key="1">
    <citation type="submission" date="2015-10" db="EMBL/GenBank/DDBJ databases">
        <title>Niche specialization of a soil ammonia-oxidizing archaeon, Candidatus Nitrosocosmicus oleophilus.</title>
        <authorList>
            <person name="Jung M.-Y."/>
            <person name="Rhee S.-K."/>
        </authorList>
    </citation>
    <scope>NUCLEOTIDE SEQUENCE [LARGE SCALE GENOMIC DNA]</scope>
    <source>
        <strain evidence="8">MY3</strain>
    </source>
</reference>
<feature type="transmembrane region" description="Helical" evidence="6">
    <location>
        <begin position="670"/>
        <end position="692"/>
    </location>
</feature>
<dbReference type="Proteomes" id="UP000058925">
    <property type="component" value="Chromosome"/>
</dbReference>
<evidence type="ECO:0000313" key="8">
    <source>
        <dbReference type="Proteomes" id="UP000058925"/>
    </source>
</evidence>
<gene>
    <name evidence="7" type="primary">efeU</name>
    <name evidence="7" type="ORF">NMY3_00432</name>
</gene>
<keyword evidence="5 6" id="KW-0472">Membrane</keyword>
<organism evidence="7 8">
    <name type="scientific">Candidatus Nitrosocosmicus oleophilus</name>
    <dbReference type="NCBI Taxonomy" id="1353260"/>
    <lineage>
        <taxon>Archaea</taxon>
        <taxon>Nitrososphaerota</taxon>
        <taxon>Nitrososphaeria</taxon>
        <taxon>Nitrososphaerales</taxon>
        <taxon>Nitrososphaeraceae</taxon>
        <taxon>Candidatus Nitrosocosmicus</taxon>
    </lineage>
</organism>
<dbReference type="GO" id="GO:0015093">
    <property type="term" value="F:ferrous iron transmembrane transporter activity"/>
    <property type="evidence" value="ECO:0007669"/>
    <property type="project" value="TreeGrafter"/>
</dbReference>
<keyword evidence="3 6" id="KW-0812">Transmembrane</keyword>
<evidence type="ECO:0000313" key="7">
    <source>
        <dbReference type="EMBL" id="ALI34645.1"/>
    </source>
</evidence>
<dbReference type="GeneID" id="60420608"/>
<keyword evidence="4 6" id="KW-1133">Transmembrane helix</keyword>
<feature type="transmembrane region" description="Helical" evidence="6">
    <location>
        <begin position="738"/>
        <end position="759"/>
    </location>
</feature>
<proteinExistence type="inferred from homology"/>
<protein>
    <submittedName>
        <fullName evidence="7">Ferrous iron permease EfeU</fullName>
    </submittedName>
</protein>
<evidence type="ECO:0000256" key="1">
    <source>
        <dbReference type="ARBA" id="ARBA00004141"/>
    </source>
</evidence>
<feature type="transmembrane region" description="Helical" evidence="6">
    <location>
        <begin position="779"/>
        <end position="801"/>
    </location>
</feature>
<evidence type="ECO:0000256" key="6">
    <source>
        <dbReference type="SAM" id="Phobius"/>
    </source>
</evidence>
<evidence type="ECO:0000256" key="2">
    <source>
        <dbReference type="ARBA" id="ARBA00008333"/>
    </source>
</evidence>
<feature type="transmembrane region" description="Helical" evidence="6">
    <location>
        <begin position="813"/>
        <end position="833"/>
    </location>
</feature>
<evidence type="ECO:0000256" key="4">
    <source>
        <dbReference type="ARBA" id="ARBA00022989"/>
    </source>
</evidence>
<dbReference type="KEGG" id="taa:NMY3_00432"/>